<protein>
    <submittedName>
        <fullName evidence="2">Uncharacterized protein</fullName>
    </submittedName>
</protein>
<sequence>MGRERPPLRMRMRENAGPSKPQQANAMNPDLHPVRCQWLREGHHGGARALQDLALNLYSGRAWAVDMRQVCGLSDEDRDAALSLRMDDRILGERNYVFMAQCRESATARLGQPQAVGG</sequence>
<organism evidence="2 3">
    <name type="scientific">Thiocapsa marina 5811</name>
    <dbReference type="NCBI Taxonomy" id="768671"/>
    <lineage>
        <taxon>Bacteria</taxon>
        <taxon>Pseudomonadati</taxon>
        <taxon>Pseudomonadota</taxon>
        <taxon>Gammaproteobacteria</taxon>
        <taxon>Chromatiales</taxon>
        <taxon>Chromatiaceae</taxon>
        <taxon>Thiocapsa</taxon>
    </lineage>
</organism>
<gene>
    <name evidence="2" type="ORF">ThimaDRAFT_1900</name>
</gene>
<dbReference type="AlphaFoldDB" id="F9UAE8"/>
<reference evidence="2 3" key="1">
    <citation type="submission" date="2011-06" db="EMBL/GenBank/DDBJ databases">
        <title>The draft genome of Thiocapsa marina 5811.</title>
        <authorList>
            <consortium name="US DOE Joint Genome Institute (JGI-PGF)"/>
            <person name="Lucas S."/>
            <person name="Han J."/>
            <person name="Cheng J.-F."/>
            <person name="Goodwin L."/>
            <person name="Pitluck S."/>
            <person name="Peters L."/>
            <person name="Land M.L."/>
            <person name="Hauser L."/>
            <person name="Vogl K."/>
            <person name="Liu Z."/>
            <person name="Imhoff J."/>
            <person name="Thiel V."/>
            <person name="Frigaard N.-U."/>
            <person name="Bryant D."/>
            <person name="Woyke T.J."/>
        </authorList>
    </citation>
    <scope>NUCLEOTIDE SEQUENCE [LARGE SCALE GENOMIC DNA]</scope>
    <source>
        <strain evidence="2 3">5811</strain>
    </source>
</reference>
<feature type="region of interest" description="Disordered" evidence="1">
    <location>
        <begin position="1"/>
        <end position="29"/>
    </location>
</feature>
<keyword evidence="3" id="KW-1185">Reference proteome</keyword>
<feature type="compositionally biased region" description="Basic and acidic residues" evidence="1">
    <location>
        <begin position="1"/>
        <end position="14"/>
    </location>
</feature>
<evidence type="ECO:0000256" key="1">
    <source>
        <dbReference type="SAM" id="MobiDB-lite"/>
    </source>
</evidence>
<dbReference type="Proteomes" id="UP000005459">
    <property type="component" value="Unassembled WGS sequence"/>
</dbReference>
<name>F9UAE8_9GAMM</name>
<proteinExistence type="predicted"/>
<accession>F9UAE8</accession>
<evidence type="ECO:0000313" key="3">
    <source>
        <dbReference type="Proteomes" id="UP000005459"/>
    </source>
</evidence>
<evidence type="ECO:0000313" key="2">
    <source>
        <dbReference type="EMBL" id="EGV19096.1"/>
    </source>
</evidence>
<dbReference type="STRING" id="768671.ThimaDRAFT_1900"/>
<dbReference type="EMBL" id="AFWV01000005">
    <property type="protein sequence ID" value="EGV19096.1"/>
    <property type="molecule type" value="Genomic_DNA"/>
</dbReference>